<keyword evidence="3" id="KW-0731">Sigma factor</keyword>
<evidence type="ECO:0000259" key="7">
    <source>
        <dbReference type="Pfam" id="PF08281"/>
    </source>
</evidence>
<dbReference type="PANTHER" id="PTHR43133:SF8">
    <property type="entry name" value="RNA POLYMERASE SIGMA FACTOR HI_1459-RELATED"/>
    <property type="match status" value="1"/>
</dbReference>
<evidence type="ECO:0000256" key="1">
    <source>
        <dbReference type="ARBA" id="ARBA00010641"/>
    </source>
</evidence>
<dbReference type="Proteomes" id="UP000326912">
    <property type="component" value="Unassembled WGS sequence"/>
</dbReference>
<protein>
    <submittedName>
        <fullName evidence="8">RNA polymerase subunit sigma-24</fullName>
    </submittedName>
</protein>
<dbReference type="Pfam" id="PF04542">
    <property type="entry name" value="Sigma70_r2"/>
    <property type="match status" value="1"/>
</dbReference>
<keyword evidence="4" id="KW-0238">DNA-binding</keyword>
<evidence type="ECO:0000259" key="6">
    <source>
        <dbReference type="Pfam" id="PF04542"/>
    </source>
</evidence>
<dbReference type="InterPro" id="IPR007627">
    <property type="entry name" value="RNA_pol_sigma70_r2"/>
</dbReference>
<dbReference type="CDD" id="cd06171">
    <property type="entry name" value="Sigma70_r4"/>
    <property type="match status" value="1"/>
</dbReference>
<evidence type="ECO:0000256" key="3">
    <source>
        <dbReference type="ARBA" id="ARBA00023082"/>
    </source>
</evidence>
<dbReference type="AlphaFoldDB" id="A0A5J4KYH5"/>
<gene>
    <name evidence="8" type="ORF">KDW_57790</name>
</gene>
<dbReference type="PANTHER" id="PTHR43133">
    <property type="entry name" value="RNA POLYMERASE ECF-TYPE SIGMA FACTO"/>
    <property type="match status" value="1"/>
</dbReference>
<dbReference type="Pfam" id="PF08281">
    <property type="entry name" value="Sigma70_r4_2"/>
    <property type="match status" value="1"/>
</dbReference>
<dbReference type="InterPro" id="IPR014284">
    <property type="entry name" value="RNA_pol_sigma-70_dom"/>
</dbReference>
<evidence type="ECO:0000256" key="2">
    <source>
        <dbReference type="ARBA" id="ARBA00023015"/>
    </source>
</evidence>
<dbReference type="NCBIfam" id="TIGR02937">
    <property type="entry name" value="sigma70-ECF"/>
    <property type="match status" value="1"/>
</dbReference>
<keyword evidence="2" id="KW-0805">Transcription regulation</keyword>
<dbReference type="InterPro" id="IPR013325">
    <property type="entry name" value="RNA_pol_sigma_r2"/>
</dbReference>
<accession>A0A5J4KYH5</accession>
<dbReference type="InterPro" id="IPR013249">
    <property type="entry name" value="RNA_pol_sigma70_r4_t2"/>
</dbReference>
<comment type="similarity">
    <text evidence="1">Belongs to the sigma-70 factor family. ECF subfamily.</text>
</comment>
<evidence type="ECO:0000313" key="8">
    <source>
        <dbReference type="EMBL" id="GER91617.1"/>
    </source>
</evidence>
<dbReference type="GO" id="GO:0003677">
    <property type="term" value="F:DNA binding"/>
    <property type="evidence" value="ECO:0007669"/>
    <property type="project" value="UniProtKB-KW"/>
</dbReference>
<dbReference type="SUPFAM" id="SSF88946">
    <property type="entry name" value="Sigma2 domain of RNA polymerase sigma factors"/>
    <property type="match status" value="1"/>
</dbReference>
<evidence type="ECO:0000256" key="5">
    <source>
        <dbReference type="ARBA" id="ARBA00023163"/>
    </source>
</evidence>
<sequence>MHMPWDINIDVYKNEEELLEGLRRNEKMACTCMLKRFAHRLYLLARRLVNDDVEAEEVLQESFIQACSHIASFEGKSSLNTWLYRIVTNAALMKLRRHTPETLPLTAGKDGEYTDDMMTLIDETHTPDEAILDAEVRAAIREALTQLPDTLREAFILRHVDGLSTKAAAAKLDITESALKVRLYRARQALQTLLAAYQ</sequence>
<evidence type="ECO:0000256" key="4">
    <source>
        <dbReference type="ARBA" id="ARBA00023125"/>
    </source>
</evidence>
<organism evidence="8 9">
    <name type="scientific">Dictyobacter vulcani</name>
    <dbReference type="NCBI Taxonomy" id="2607529"/>
    <lineage>
        <taxon>Bacteria</taxon>
        <taxon>Bacillati</taxon>
        <taxon>Chloroflexota</taxon>
        <taxon>Ktedonobacteria</taxon>
        <taxon>Ktedonobacterales</taxon>
        <taxon>Dictyobacteraceae</taxon>
        <taxon>Dictyobacter</taxon>
    </lineage>
</organism>
<name>A0A5J4KYH5_9CHLR</name>
<dbReference type="SUPFAM" id="SSF88659">
    <property type="entry name" value="Sigma3 and sigma4 domains of RNA polymerase sigma factors"/>
    <property type="match status" value="1"/>
</dbReference>
<comment type="caution">
    <text evidence="8">The sequence shown here is derived from an EMBL/GenBank/DDBJ whole genome shotgun (WGS) entry which is preliminary data.</text>
</comment>
<dbReference type="EMBL" id="BKZW01000004">
    <property type="protein sequence ID" value="GER91617.1"/>
    <property type="molecule type" value="Genomic_DNA"/>
</dbReference>
<feature type="domain" description="RNA polymerase sigma factor 70 region 4 type 2" evidence="7">
    <location>
        <begin position="138"/>
        <end position="190"/>
    </location>
</feature>
<dbReference type="InterPro" id="IPR013324">
    <property type="entry name" value="RNA_pol_sigma_r3/r4-like"/>
</dbReference>
<dbReference type="Gene3D" id="1.10.1740.10">
    <property type="match status" value="1"/>
</dbReference>
<dbReference type="GO" id="GO:0016987">
    <property type="term" value="F:sigma factor activity"/>
    <property type="evidence" value="ECO:0007669"/>
    <property type="project" value="UniProtKB-KW"/>
</dbReference>
<reference evidence="8 9" key="1">
    <citation type="submission" date="2019-10" db="EMBL/GenBank/DDBJ databases">
        <title>Dictyobacter vulcani sp. nov., within the class Ktedonobacteria, isolated from soil of volcanic Mt. Zao.</title>
        <authorList>
            <person name="Zheng Y."/>
            <person name="Wang C.M."/>
            <person name="Sakai Y."/>
            <person name="Abe K."/>
            <person name="Yokota A."/>
            <person name="Yabe S."/>
        </authorList>
    </citation>
    <scope>NUCLEOTIDE SEQUENCE [LARGE SCALE GENOMIC DNA]</scope>
    <source>
        <strain evidence="8 9">W12</strain>
    </source>
</reference>
<dbReference type="InterPro" id="IPR036388">
    <property type="entry name" value="WH-like_DNA-bd_sf"/>
</dbReference>
<dbReference type="Gene3D" id="1.10.10.10">
    <property type="entry name" value="Winged helix-like DNA-binding domain superfamily/Winged helix DNA-binding domain"/>
    <property type="match status" value="1"/>
</dbReference>
<keyword evidence="5" id="KW-0804">Transcription</keyword>
<feature type="domain" description="RNA polymerase sigma-70 region 2" evidence="6">
    <location>
        <begin position="35"/>
        <end position="99"/>
    </location>
</feature>
<dbReference type="InterPro" id="IPR039425">
    <property type="entry name" value="RNA_pol_sigma-70-like"/>
</dbReference>
<dbReference type="GO" id="GO:0006352">
    <property type="term" value="P:DNA-templated transcription initiation"/>
    <property type="evidence" value="ECO:0007669"/>
    <property type="project" value="InterPro"/>
</dbReference>
<evidence type="ECO:0000313" key="9">
    <source>
        <dbReference type="Proteomes" id="UP000326912"/>
    </source>
</evidence>
<keyword evidence="9" id="KW-1185">Reference proteome</keyword>
<proteinExistence type="inferred from homology"/>